<comment type="caution">
    <text evidence="2">The sequence shown here is derived from an EMBL/GenBank/DDBJ whole genome shotgun (WGS) entry which is preliminary data.</text>
</comment>
<gene>
    <name evidence="2" type="ORF">PHPALM_892</name>
</gene>
<dbReference type="Gene3D" id="2.40.70.10">
    <property type="entry name" value="Acid Proteases"/>
    <property type="match status" value="1"/>
</dbReference>
<evidence type="ECO:0000313" key="2">
    <source>
        <dbReference type="EMBL" id="POM81176.1"/>
    </source>
</evidence>
<protein>
    <submittedName>
        <fullName evidence="2">Uncharacterized protein</fullName>
    </submittedName>
</protein>
<dbReference type="AlphaFoldDB" id="A0A2P4YTT9"/>
<accession>A0A2P4YTT9</accession>
<evidence type="ECO:0000256" key="1">
    <source>
        <dbReference type="SAM" id="SignalP"/>
    </source>
</evidence>
<reference evidence="2 3" key="1">
    <citation type="journal article" date="2017" name="Genome Biol. Evol.">
        <title>Phytophthora megakarya and P. palmivora, closely related causal agents of cacao black pod rot, underwent increases in genome sizes and gene numbers by different mechanisms.</title>
        <authorList>
            <person name="Ali S.S."/>
            <person name="Shao J."/>
            <person name="Lary D.J."/>
            <person name="Kronmiller B."/>
            <person name="Shen D."/>
            <person name="Strem M.D."/>
            <person name="Amoako-Attah I."/>
            <person name="Akrofi A.Y."/>
            <person name="Begoude B.A."/>
            <person name="Ten Hoopen G.M."/>
            <person name="Coulibaly K."/>
            <person name="Kebe B.I."/>
            <person name="Melnick R.L."/>
            <person name="Guiltinan M.J."/>
            <person name="Tyler B.M."/>
            <person name="Meinhardt L.W."/>
            <person name="Bailey B.A."/>
        </authorList>
    </citation>
    <scope>NUCLEOTIDE SEQUENCE [LARGE SCALE GENOMIC DNA]</scope>
    <source>
        <strain evidence="3">sbr112.9</strain>
    </source>
</reference>
<dbReference type="OrthoDB" id="120320at2759"/>
<feature type="signal peptide" evidence="1">
    <location>
        <begin position="1"/>
        <end position="23"/>
    </location>
</feature>
<organism evidence="2 3">
    <name type="scientific">Phytophthora palmivora</name>
    <dbReference type="NCBI Taxonomy" id="4796"/>
    <lineage>
        <taxon>Eukaryota</taxon>
        <taxon>Sar</taxon>
        <taxon>Stramenopiles</taxon>
        <taxon>Oomycota</taxon>
        <taxon>Peronosporomycetes</taxon>
        <taxon>Peronosporales</taxon>
        <taxon>Peronosporaceae</taxon>
        <taxon>Phytophthora</taxon>
    </lineage>
</organism>
<keyword evidence="1" id="KW-0732">Signal</keyword>
<evidence type="ECO:0000313" key="3">
    <source>
        <dbReference type="Proteomes" id="UP000237271"/>
    </source>
</evidence>
<name>A0A2P4YTT9_9STRA</name>
<dbReference type="EMBL" id="NCKW01000148">
    <property type="protein sequence ID" value="POM81176.1"/>
    <property type="molecule type" value="Genomic_DNA"/>
</dbReference>
<dbReference type="InterPro" id="IPR021109">
    <property type="entry name" value="Peptidase_aspartic_dom_sf"/>
</dbReference>
<dbReference type="Proteomes" id="UP000237271">
    <property type="component" value="Unassembled WGS sequence"/>
</dbReference>
<sequence length="214" mass="24748">MRYNHCLLIIIVLILTNSNFIDSGANINAWTVTLHLYIESLDPYIGEFMVLPVPEDQDILLGMPWLKTVNPNIDWNWIEETVKPHQKYSDRQQNTTQGKHLGLAPYLQAGDIAIYKTFKVLLSIEINTWKESGKVEYTRFGNPRMPSVTVVCECNCQQLHHDCWDYMEWHVVQHDVYDEKFCGKWGDADAIQEVSVTSSNLGVTYSKIRNLLEI</sequence>
<keyword evidence="3" id="KW-1185">Reference proteome</keyword>
<proteinExistence type="predicted"/>
<feature type="chain" id="PRO_5015190385" evidence="1">
    <location>
        <begin position="24"/>
        <end position="214"/>
    </location>
</feature>